<name>A0A0P1L3I1_9SACH</name>
<dbReference type="EMBL" id="LN890536">
    <property type="protein sequence ID" value="CUS24194.1"/>
    <property type="molecule type" value="Genomic_DNA"/>
</dbReference>
<feature type="region of interest" description="Disordered" evidence="1">
    <location>
        <begin position="355"/>
        <end position="480"/>
    </location>
</feature>
<feature type="compositionally biased region" description="Polar residues" evidence="1">
    <location>
        <begin position="387"/>
        <end position="397"/>
    </location>
</feature>
<dbReference type="Proteomes" id="UP000236544">
    <property type="component" value="Unassembled WGS sequence"/>
</dbReference>
<keyword evidence="3" id="KW-1185">Reference proteome</keyword>
<protein>
    <submittedName>
        <fullName evidence="2">LAQU0S14e02322g1_1</fullName>
    </submittedName>
</protein>
<accession>A0A0P1L3I1</accession>
<evidence type="ECO:0000313" key="3">
    <source>
        <dbReference type="Proteomes" id="UP000236544"/>
    </source>
</evidence>
<evidence type="ECO:0000313" key="2">
    <source>
        <dbReference type="EMBL" id="CUS24194.1"/>
    </source>
</evidence>
<proteinExistence type="predicted"/>
<dbReference type="AlphaFoldDB" id="A0A0P1L3I1"/>
<reference evidence="3" key="1">
    <citation type="submission" date="2015-10" db="EMBL/GenBank/DDBJ databases">
        <authorList>
            <person name="Devillers H."/>
        </authorList>
    </citation>
    <scope>NUCLEOTIDE SEQUENCE [LARGE SCALE GENOMIC DNA]</scope>
</reference>
<dbReference type="OrthoDB" id="4068191at2759"/>
<gene>
    <name evidence="2" type="ORF">LAQU0_S14e02322g</name>
</gene>
<evidence type="ECO:0000256" key="1">
    <source>
        <dbReference type="SAM" id="MobiDB-lite"/>
    </source>
</evidence>
<feature type="compositionally biased region" description="Low complexity" evidence="1">
    <location>
        <begin position="402"/>
        <end position="456"/>
    </location>
</feature>
<organism evidence="2 3">
    <name type="scientific">Lachancea quebecensis</name>
    <dbReference type="NCBI Taxonomy" id="1654605"/>
    <lineage>
        <taxon>Eukaryota</taxon>
        <taxon>Fungi</taxon>
        <taxon>Dikarya</taxon>
        <taxon>Ascomycota</taxon>
        <taxon>Saccharomycotina</taxon>
        <taxon>Saccharomycetes</taxon>
        <taxon>Saccharomycetales</taxon>
        <taxon>Saccharomycetaceae</taxon>
        <taxon>Lachancea</taxon>
    </lineage>
</organism>
<feature type="compositionally biased region" description="Basic and acidic residues" evidence="1">
    <location>
        <begin position="355"/>
        <end position="381"/>
    </location>
</feature>
<sequence length="510" mass="55662">MATTADALFREKPVGELRDYRLQLSHDIAKAKDRFETELGRRYTDLLAVTDQVDELLQQARVADADLMELCFNDAKFKLEALPDPGASNGPAATAAGQELSPSAGLDLDGANLTLTVSEWALAVKNFVREPASQKHFDSLVQSFHAVLGLCDVSRYASVLARNCSVLEDAVLEQQPQFSAPQWVKLHRLVHSHAEVFPFKRVTELDALVFGFLLANEESLRSAGADPDVEQFLEGEAFKQKFVERALLDVDAEFQAFEEAAAGSAPLPELYGLEFDDRSLPALVTKASLYCSGVTSLRDRALYTLADNTVALVRKLQRSQADTAVISRVKERLSEVLNERRKEVIETSRCAEPEVLQMKDKTESKLSQEDEPDSKLQRRELAVAVESVSSGTQTASTDAEPEAPTVEPEASTAEPEASTAEPEAPTVESEAPTVEPEAPTVEPEAPTVEPEAPTTENDNYQKHAPNGSSEPQPVASLPSSRDIVQAAVQRLNTDNLLAYLGGQIELVDSF</sequence>